<evidence type="ECO:0000313" key="8">
    <source>
        <dbReference type="EMBL" id="GAA3722304.1"/>
    </source>
</evidence>
<dbReference type="Proteomes" id="UP001500523">
    <property type="component" value="Unassembled WGS sequence"/>
</dbReference>
<dbReference type="InterPro" id="IPR007627">
    <property type="entry name" value="RNA_pol_sigma70_r2"/>
</dbReference>
<sequence length="202" mass="22339">MATMTSLVTWVARHVLPAEPGLRRWLRRAFPGCDVDDVVQETYCRIAGMTDFDRIDDPRRYVFQTARNVVLAELRRARVVRIEAAGSAADLEGVLAADELSPDRIVGGRWLLAHVDVLLAGLPERARTAIRLRKLDGLSQRQIAERLGVSEAVVENDLSRGLRALLAGLSDGERDELPARPVRTRPVGTGKVGHARRPANPR</sequence>
<dbReference type="Gene3D" id="1.10.1740.10">
    <property type="match status" value="1"/>
</dbReference>
<dbReference type="RefSeq" id="WP_344694498.1">
    <property type="nucleotide sequence ID" value="NZ_BAABBF010000010.1"/>
</dbReference>
<reference evidence="9" key="1">
    <citation type="journal article" date="2019" name="Int. J. Syst. Evol. Microbiol.">
        <title>The Global Catalogue of Microorganisms (GCM) 10K type strain sequencing project: providing services to taxonomists for standard genome sequencing and annotation.</title>
        <authorList>
            <consortium name="The Broad Institute Genomics Platform"/>
            <consortium name="The Broad Institute Genome Sequencing Center for Infectious Disease"/>
            <person name="Wu L."/>
            <person name="Ma J."/>
        </authorList>
    </citation>
    <scope>NUCLEOTIDE SEQUENCE [LARGE SCALE GENOMIC DNA]</scope>
    <source>
        <strain evidence="9">JCM 17498</strain>
    </source>
</reference>
<dbReference type="InterPro" id="IPR013249">
    <property type="entry name" value="RNA_pol_sigma70_r4_t2"/>
</dbReference>
<protein>
    <recommendedName>
        <fullName evidence="10">RNA polymerase sigma-70 factor (ECF subfamily)</fullName>
    </recommendedName>
</protein>
<feature type="domain" description="RNA polymerase sigma-70 region 2" evidence="6">
    <location>
        <begin position="21"/>
        <end position="78"/>
    </location>
</feature>
<keyword evidence="9" id="KW-1185">Reference proteome</keyword>
<feature type="domain" description="RNA polymerase sigma factor 70 region 4 type 2" evidence="7">
    <location>
        <begin position="116"/>
        <end position="165"/>
    </location>
</feature>
<keyword evidence="2" id="KW-0805">Transcription regulation</keyword>
<dbReference type="EMBL" id="BAABBF010000010">
    <property type="protein sequence ID" value="GAA3722304.1"/>
    <property type="molecule type" value="Genomic_DNA"/>
</dbReference>
<dbReference type="CDD" id="cd06171">
    <property type="entry name" value="Sigma70_r4"/>
    <property type="match status" value="1"/>
</dbReference>
<dbReference type="NCBIfam" id="TIGR02937">
    <property type="entry name" value="sigma70-ECF"/>
    <property type="match status" value="1"/>
</dbReference>
<evidence type="ECO:0000313" key="9">
    <source>
        <dbReference type="Proteomes" id="UP001500523"/>
    </source>
</evidence>
<comment type="similarity">
    <text evidence="1">Belongs to the sigma-70 factor family. ECF subfamily.</text>
</comment>
<feature type="region of interest" description="Disordered" evidence="5">
    <location>
        <begin position="175"/>
        <end position="202"/>
    </location>
</feature>
<dbReference type="InterPro" id="IPR013324">
    <property type="entry name" value="RNA_pol_sigma_r3/r4-like"/>
</dbReference>
<evidence type="ECO:0000256" key="2">
    <source>
        <dbReference type="ARBA" id="ARBA00023015"/>
    </source>
</evidence>
<feature type="compositionally biased region" description="Basic residues" evidence="5">
    <location>
        <begin position="193"/>
        <end position="202"/>
    </location>
</feature>
<dbReference type="InterPro" id="IPR013325">
    <property type="entry name" value="RNA_pol_sigma_r2"/>
</dbReference>
<dbReference type="PANTHER" id="PTHR43133">
    <property type="entry name" value="RNA POLYMERASE ECF-TYPE SIGMA FACTO"/>
    <property type="match status" value="1"/>
</dbReference>
<dbReference type="PANTHER" id="PTHR43133:SF63">
    <property type="entry name" value="RNA POLYMERASE SIGMA FACTOR FECI-RELATED"/>
    <property type="match status" value="1"/>
</dbReference>
<evidence type="ECO:0000256" key="3">
    <source>
        <dbReference type="ARBA" id="ARBA00023082"/>
    </source>
</evidence>
<proteinExistence type="inferred from homology"/>
<gene>
    <name evidence="8" type="ORF">GCM10022268_33130</name>
</gene>
<dbReference type="Pfam" id="PF04542">
    <property type="entry name" value="Sigma70_r2"/>
    <property type="match status" value="1"/>
</dbReference>
<evidence type="ECO:0000256" key="1">
    <source>
        <dbReference type="ARBA" id="ARBA00010641"/>
    </source>
</evidence>
<keyword evidence="3" id="KW-0731">Sigma factor</keyword>
<dbReference type="SUPFAM" id="SSF88946">
    <property type="entry name" value="Sigma2 domain of RNA polymerase sigma factors"/>
    <property type="match status" value="1"/>
</dbReference>
<evidence type="ECO:0000259" key="7">
    <source>
        <dbReference type="Pfam" id="PF08281"/>
    </source>
</evidence>
<name>A0ABP7EPS5_9SPHN</name>
<evidence type="ECO:0000259" key="6">
    <source>
        <dbReference type="Pfam" id="PF04542"/>
    </source>
</evidence>
<dbReference type="Gene3D" id="1.10.10.10">
    <property type="entry name" value="Winged helix-like DNA-binding domain superfamily/Winged helix DNA-binding domain"/>
    <property type="match status" value="1"/>
</dbReference>
<keyword evidence="4" id="KW-0804">Transcription</keyword>
<dbReference type="InterPro" id="IPR014284">
    <property type="entry name" value="RNA_pol_sigma-70_dom"/>
</dbReference>
<evidence type="ECO:0000256" key="4">
    <source>
        <dbReference type="ARBA" id="ARBA00023163"/>
    </source>
</evidence>
<dbReference type="Pfam" id="PF08281">
    <property type="entry name" value="Sigma70_r4_2"/>
    <property type="match status" value="1"/>
</dbReference>
<dbReference type="InterPro" id="IPR036388">
    <property type="entry name" value="WH-like_DNA-bd_sf"/>
</dbReference>
<evidence type="ECO:0008006" key="10">
    <source>
        <dbReference type="Google" id="ProtNLM"/>
    </source>
</evidence>
<evidence type="ECO:0000256" key="5">
    <source>
        <dbReference type="SAM" id="MobiDB-lite"/>
    </source>
</evidence>
<organism evidence="8 9">
    <name type="scientific">Sphingomonas cynarae</name>
    <dbReference type="NCBI Taxonomy" id="930197"/>
    <lineage>
        <taxon>Bacteria</taxon>
        <taxon>Pseudomonadati</taxon>
        <taxon>Pseudomonadota</taxon>
        <taxon>Alphaproteobacteria</taxon>
        <taxon>Sphingomonadales</taxon>
        <taxon>Sphingomonadaceae</taxon>
        <taxon>Sphingomonas</taxon>
    </lineage>
</organism>
<dbReference type="InterPro" id="IPR039425">
    <property type="entry name" value="RNA_pol_sigma-70-like"/>
</dbReference>
<accession>A0ABP7EPS5</accession>
<dbReference type="SUPFAM" id="SSF88659">
    <property type="entry name" value="Sigma3 and sigma4 domains of RNA polymerase sigma factors"/>
    <property type="match status" value="1"/>
</dbReference>
<comment type="caution">
    <text evidence="8">The sequence shown here is derived from an EMBL/GenBank/DDBJ whole genome shotgun (WGS) entry which is preliminary data.</text>
</comment>